<keyword evidence="3" id="KW-0862">Zinc</keyword>
<comment type="caution">
    <text evidence="6">The sequence shown here is derived from an EMBL/GenBank/DDBJ whole genome shotgun (WGS) entry which is preliminary data.</text>
</comment>
<evidence type="ECO:0000256" key="4">
    <source>
        <dbReference type="ARBA" id="ARBA00023239"/>
    </source>
</evidence>
<dbReference type="GO" id="GO:0016846">
    <property type="term" value="F:carbon-sulfur lyase activity"/>
    <property type="evidence" value="ECO:0007669"/>
    <property type="project" value="InterPro"/>
</dbReference>
<evidence type="ECO:0000259" key="5">
    <source>
        <dbReference type="PROSITE" id="PS51891"/>
    </source>
</evidence>
<gene>
    <name evidence="6" type="ORF">POLS_LOCUS99</name>
</gene>
<proteinExistence type="inferred from homology"/>
<dbReference type="OrthoDB" id="5422068at2759"/>
<reference evidence="6" key="1">
    <citation type="submission" date="2021-07" db="EMBL/GenBank/DDBJ databases">
        <authorList>
            <person name="Branca A.L. A."/>
        </authorList>
    </citation>
    <scope>NUCLEOTIDE SEQUENCE</scope>
</reference>
<dbReference type="InterPro" id="IPR011057">
    <property type="entry name" value="Mss4-like_sf"/>
</dbReference>
<keyword evidence="2" id="KW-0479">Metal-binding</keyword>
<protein>
    <recommendedName>
        <fullName evidence="5">CENP-V/GFA domain-containing protein</fullName>
    </recommendedName>
</protein>
<dbReference type="Proteomes" id="UP001153618">
    <property type="component" value="Unassembled WGS sequence"/>
</dbReference>
<evidence type="ECO:0000256" key="2">
    <source>
        <dbReference type="ARBA" id="ARBA00022723"/>
    </source>
</evidence>
<name>A0A9W4MLR8_PENOL</name>
<keyword evidence="7" id="KW-1185">Reference proteome</keyword>
<evidence type="ECO:0000256" key="3">
    <source>
        <dbReference type="ARBA" id="ARBA00022833"/>
    </source>
</evidence>
<evidence type="ECO:0000256" key="1">
    <source>
        <dbReference type="ARBA" id="ARBA00005495"/>
    </source>
</evidence>
<dbReference type="GO" id="GO:0046872">
    <property type="term" value="F:metal ion binding"/>
    <property type="evidence" value="ECO:0007669"/>
    <property type="project" value="UniProtKB-KW"/>
</dbReference>
<evidence type="ECO:0000313" key="6">
    <source>
        <dbReference type="EMBL" id="CAG7938501.1"/>
    </source>
</evidence>
<dbReference type="SUPFAM" id="SSF51316">
    <property type="entry name" value="Mss4-like"/>
    <property type="match status" value="2"/>
</dbReference>
<dbReference type="EMBL" id="CAJVOS010000006">
    <property type="protein sequence ID" value="CAG7938501.1"/>
    <property type="molecule type" value="Genomic_DNA"/>
</dbReference>
<sequence>MATISCLCGNIDTSVQLDTEQTQLQLCHCQQCRASVGQLCSSYHLLQHEPKLHGLQEYKQSNHISRFFCKTCGAHVFAHSKLNSHFFVASGLLVAPIPVREIVHWKLSDTGDGGLGVYLPGTESPAVSCRLDATRSPISKEPPNWRQADVKEQSLYARCICGGVEFYITKPDASSSQATSPWPDLLVPYYTGSGANPDDTKWWLRDGGTRYLAGTCVCNTCRLSSGFPIQTWAFVPKSNIFNVDGSPLDFNRGKMQRHNSSPGVYREFCGCCGATVFWHCDERPLLIDVSVGLLQANGVRAEDWLEWAPSRVSFAELAVQSDLIGRLEEGVNRLSHK</sequence>
<comment type="similarity">
    <text evidence="1">Belongs to the Gfa family.</text>
</comment>
<dbReference type="AlphaFoldDB" id="A0A9W4MLR8"/>
<organism evidence="6 7">
    <name type="scientific">Penicillium olsonii</name>
    <dbReference type="NCBI Taxonomy" id="99116"/>
    <lineage>
        <taxon>Eukaryota</taxon>
        <taxon>Fungi</taxon>
        <taxon>Dikarya</taxon>
        <taxon>Ascomycota</taxon>
        <taxon>Pezizomycotina</taxon>
        <taxon>Eurotiomycetes</taxon>
        <taxon>Eurotiomycetidae</taxon>
        <taxon>Eurotiales</taxon>
        <taxon>Aspergillaceae</taxon>
        <taxon>Penicillium</taxon>
    </lineage>
</organism>
<keyword evidence="4" id="KW-0456">Lyase</keyword>
<dbReference type="Gene3D" id="3.90.1590.10">
    <property type="entry name" value="glutathione-dependent formaldehyde- activating enzyme (gfa)"/>
    <property type="match status" value="2"/>
</dbReference>
<dbReference type="InterPro" id="IPR006913">
    <property type="entry name" value="CENP-V/GFA"/>
</dbReference>
<evidence type="ECO:0000313" key="7">
    <source>
        <dbReference type="Proteomes" id="UP001153618"/>
    </source>
</evidence>
<dbReference type="PANTHER" id="PTHR33337:SF32">
    <property type="entry name" value="DUF636 DOMAIN PROTEIN (AFU_ORTHOLOGUE AFUA_7G04120)"/>
    <property type="match status" value="1"/>
</dbReference>
<dbReference type="PROSITE" id="PS51891">
    <property type="entry name" value="CENP_V_GFA"/>
    <property type="match status" value="2"/>
</dbReference>
<dbReference type="PANTHER" id="PTHR33337">
    <property type="entry name" value="GFA DOMAIN-CONTAINING PROTEIN"/>
    <property type="match status" value="1"/>
</dbReference>
<feature type="domain" description="CENP-V/GFA" evidence="5">
    <location>
        <begin position="1"/>
        <end position="106"/>
    </location>
</feature>
<feature type="domain" description="CENP-V/GFA" evidence="5">
    <location>
        <begin position="190"/>
        <end position="308"/>
    </location>
</feature>
<accession>A0A9W4MLR8</accession>
<dbReference type="Pfam" id="PF04828">
    <property type="entry name" value="GFA"/>
    <property type="match status" value="2"/>
</dbReference>